<dbReference type="Proteomes" id="UP001732700">
    <property type="component" value="Chromosome 5C"/>
</dbReference>
<reference evidence="1" key="1">
    <citation type="submission" date="2021-05" db="EMBL/GenBank/DDBJ databases">
        <authorList>
            <person name="Scholz U."/>
            <person name="Mascher M."/>
            <person name="Fiebig A."/>
        </authorList>
    </citation>
    <scope>NUCLEOTIDE SEQUENCE [LARGE SCALE GENOMIC DNA]</scope>
</reference>
<accession>A0ACD5YAG3</accession>
<proteinExistence type="predicted"/>
<protein>
    <submittedName>
        <fullName evidence="1">Uncharacterized protein</fullName>
    </submittedName>
</protein>
<keyword evidence="2" id="KW-1185">Reference proteome</keyword>
<organism evidence="1 2">
    <name type="scientific">Avena sativa</name>
    <name type="common">Oat</name>
    <dbReference type="NCBI Taxonomy" id="4498"/>
    <lineage>
        <taxon>Eukaryota</taxon>
        <taxon>Viridiplantae</taxon>
        <taxon>Streptophyta</taxon>
        <taxon>Embryophyta</taxon>
        <taxon>Tracheophyta</taxon>
        <taxon>Spermatophyta</taxon>
        <taxon>Magnoliopsida</taxon>
        <taxon>Liliopsida</taxon>
        <taxon>Poales</taxon>
        <taxon>Poaceae</taxon>
        <taxon>BOP clade</taxon>
        <taxon>Pooideae</taxon>
        <taxon>Poodae</taxon>
        <taxon>Poeae</taxon>
        <taxon>Poeae Chloroplast Group 1 (Aveneae type)</taxon>
        <taxon>Aveninae</taxon>
        <taxon>Avena</taxon>
    </lineage>
</organism>
<reference evidence="1" key="2">
    <citation type="submission" date="2025-09" db="UniProtKB">
        <authorList>
            <consortium name="EnsemblPlants"/>
        </authorList>
    </citation>
    <scope>IDENTIFICATION</scope>
</reference>
<name>A0ACD5YAG3_AVESA</name>
<evidence type="ECO:0000313" key="2">
    <source>
        <dbReference type="Proteomes" id="UP001732700"/>
    </source>
</evidence>
<dbReference type="EnsemblPlants" id="AVESA.00010b.r2.5CG0926000.1">
    <property type="protein sequence ID" value="AVESA.00010b.r2.5CG0926000.1.CDS"/>
    <property type="gene ID" value="AVESA.00010b.r2.5CG0926000"/>
</dbReference>
<sequence length="605" mass="69750">MPTDRPLLVDDESKRTELTDAVVLDSPVQTVDGTSRVPTTPIKDVDASSNATTDPSTESLHGDQANIQNESCHQAIPRVGMTFQSEEEAYDFYNSYARSKGFSIRKCHLKRRADGTLCSRHLLCSKEGVKATHATHVTKKERATTRTCCTARVQFTISREGIWSIQKVVLDHNHGLVTPDKSYMLRSQRKLLDADRHKLNQMWTSGIRQSEIYSFYEKWYGGADNVPFLEMDSNNYIGIERKKYLESKDAQTLMDYLKSKQVEDPSFFSAVQVDEESGRLMNFFWTDGQAIMDYSVFGDVVSFDTTFSTNKFEMPFAPLLGVNHHKQTILFGAALLFDESAESFKWLFRTFLEAMSGKQPETIFTDQCAAIINAIGAVLTTTKHRLCLWHLYQNATKHLSHVISDHPEFLSEFKKCVYEDRSIAQFDDRWNELLVTYKIETNKWMNNLYKLREKWATVYRRDSFSGDMTSTQRSEGMNNVFKQTFRRKLCLSELLEAYEKCSARLRRKEKYEDFMSRHTDPVLYLPHLPLLKTAAESYTRTLFSEFEQEFKRQFNLSCTLLSSDGTTSTYKVTSFYYKDDEATVTLNPNTLEIFCSCKLYGCVGQ</sequence>
<evidence type="ECO:0000313" key="1">
    <source>
        <dbReference type="EnsemblPlants" id="AVESA.00010b.r2.5CG0926000.1.CDS"/>
    </source>
</evidence>